<keyword evidence="1" id="KW-0812">Transmembrane</keyword>
<dbReference type="AlphaFoldDB" id="A0A0X3Q2V2"/>
<feature type="transmembrane region" description="Helical" evidence="1">
    <location>
        <begin position="49"/>
        <end position="71"/>
    </location>
</feature>
<dbReference type="EMBL" id="GEEE01004911">
    <property type="protein sequence ID" value="JAP58314.1"/>
    <property type="molecule type" value="Transcribed_RNA"/>
</dbReference>
<keyword evidence="1" id="KW-1133">Transmembrane helix</keyword>
<proteinExistence type="predicted"/>
<sequence>MFYYLFVHFICTNFHDFILVFTFFPQCLPVAYQMIILKFLNSYLEDCGFGHLCGSNMAIYLDLFILLWHAAEPYREFYNSAAFTIVRLAFIFQDAASNTNGRYKKIIFVKNFEFYFISPSIELVALATLQHD</sequence>
<reference evidence="2" key="1">
    <citation type="submission" date="2016-01" db="EMBL/GenBank/DDBJ databases">
        <title>Reference transcriptome for the parasite Schistocephalus solidus: insights into the molecular evolution of parasitism.</title>
        <authorList>
            <person name="Hebert F.O."/>
            <person name="Grambauer S."/>
            <person name="Barber I."/>
            <person name="Landry C.R."/>
            <person name="Aubin-Horth N."/>
        </authorList>
    </citation>
    <scope>NUCLEOTIDE SEQUENCE</scope>
</reference>
<evidence type="ECO:0000256" key="1">
    <source>
        <dbReference type="SAM" id="Phobius"/>
    </source>
</evidence>
<keyword evidence="1" id="KW-0472">Membrane</keyword>
<protein>
    <submittedName>
        <fullName evidence="2">Uncharacterized protein</fullName>
    </submittedName>
</protein>
<gene>
    <name evidence="2" type="ORF">TR102455</name>
</gene>
<organism evidence="2">
    <name type="scientific">Schistocephalus solidus</name>
    <name type="common">Tapeworm</name>
    <dbReference type="NCBI Taxonomy" id="70667"/>
    <lineage>
        <taxon>Eukaryota</taxon>
        <taxon>Metazoa</taxon>
        <taxon>Spiralia</taxon>
        <taxon>Lophotrochozoa</taxon>
        <taxon>Platyhelminthes</taxon>
        <taxon>Cestoda</taxon>
        <taxon>Eucestoda</taxon>
        <taxon>Diphyllobothriidea</taxon>
        <taxon>Diphyllobothriidae</taxon>
        <taxon>Schistocephalus</taxon>
    </lineage>
</organism>
<accession>A0A0X3Q2V2</accession>
<name>A0A0X3Q2V2_SCHSO</name>
<evidence type="ECO:0000313" key="2">
    <source>
        <dbReference type="EMBL" id="JAP58314.1"/>
    </source>
</evidence>
<feature type="transmembrane region" description="Helical" evidence="1">
    <location>
        <begin position="6"/>
        <end position="28"/>
    </location>
</feature>